<feature type="compositionally biased region" description="Polar residues" evidence="1">
    <location>
        <begin position="116"/>
        <end position="134"/>
    </location>
</feature>
<gene>
    <name evidence="2" type="ORF">LTR16_005570</name>
</gene>
<evidence type="ECO:0000313" key="3">
    <source>
        <dbReference type="Proteomes" id="UP001357485"/>
    </source>
</evidence>
<evidence type="ECO:0000256" key="1">
    <source>
        <dbReference type="SAM" id="MobiDB-lite"/>
    </source>
</evidence>
<dbReference type="Proteomes" id="UP001357485">
    <property type="component" value="Unassembled WGS sequence"/>
</dbReference>
<reference evidence="2 3" key="1">
    <citation type="submission" date="2023-08" db="EMBL/GenBank/DDBJ databases">
        <title>Black Yeasts Isolated from many extreme environments.</title>
        <authorList>
            <person name="Coleine C."/>
            <person name="Stajich J.E."/>
            <person name="Selbmann L."/>
        </authorList>
    </citation>
    <scope>NUCLEOTIDE SEQUENCE [LARGE SCALE GENOMIC DNA]</scope>
    <source>
        <strain evidence="2 3">CCFEE 536</strain>
    </source>
</reference>
<feature type="region of interest" description="Disordered" evidence="1">
    <location>
        <begin position="354"/>
        <end position="380"/>
    </location>
</feature>
<sequence>MLVADPSSINRQHAGEGTQATESSTAETQLQAAGVTPASTPKSSQQHQAVDHKHRNADRRGHERYRHSDAESRAAPVVHTSSHTEFCHQTSKSNQSTKDSTTPTGTPIPHSALPSYEQTQGRKNLKSPKSSGSKLHTKPASRPQCPSSTAQEDLHPAFEGPSGDIFTLPSDAGGTNTADATTTTANTGPPSIHVEATQDNGLHEETLSSLHASEMIVNSHPSPIVIVIAEPETAERAFQPGPPSGKAPKLTEDNVPTHGTTINCTTPTLGQGEFPVANNDHEAPSYGGNHRRNKPHDVLHQVSTCGGQSKVRKVRKAESNPPGTQSVTRPVGVTQSTTGDILKLLMYKYQEEQRQSVRAAENSGEAKSKNWKPWFTRARS</sequence>
<feature type="compositionally biased region" description="Low complexity" evidence="1">
    <location>
        <begin position="171"/>
        <end position="188"/>
    </location>
</feature>
<comment type="caution">
    <text evidence="2">The sequence shown here is derived from an EMBL/GenBank/DDBJ whole genome shotgun (WGS) entry which is preliminary data.</text>
</comment>
<protein>
    <submittedName>
        <fullName evidence="2">Uncharacterized protein</fullName>
    </submittedName>
</protein>
<feature type="compositionally biased region" description="Polar residues" evidence="1">
    <location>
        <begin position="18"/>
        <end position="48"/>
    </location>
</feature>
<accession>A0ABR0LM99</accession>
<feature type="compositionally biased region" description="Polar residues" evidence="1">
    <location>
        <begin position="79"/>
        <end position="105"/>
    </location>
</feature>
<organism evidence="2 3">
    <name type="scientific">Cryomyces antarcticus</name>
    <dbReference type="NCBI Taxonomy" id="329879"/>
    <lineage>
        <taxon>Eukaryota</taxon>
        <taxon>Fungi</taxon>
        <taxon>Dikarya</taxon>
        <taxon>Ascomycota</taxon>
        <taxon>Pezizomycotina</taxon>
        <taxon>Dothideomycetes</taxon>
        <taxon>Dothideomycetes incertae sedis</taxon>
        <taxon>Cryomyces</taxon>
    </lineage>
</organism>
<feature type="region of interest" description="Disordered" evidence="1">
    <location>
        <begin position="1"/>
        <end position="195"/>
    </location>
</feature>
<evidence type="ECO:0000313" key="2">
    <source>
        <dbReference type="EMBL" id="KAK5200596.1"/>
    </source>
</evidence>
<feature type="compositionally biased region" description="Basic and acidic residues" evidence="1">
    <location>
        <begin position="58"/>
        <end position="72"/>
    </location>
</feature>
<feature type="region of interest" description="Disordered" evidence="1">
    <location>
        <begin position="238"/>
        <end position="257"/>
    </location>
</feature>
<keyword evidence="3" id="KW-1185">Reference proteome</keyword>
<proteinExistence type="predicted"/>
<dbReference type="EMBL" id="JAVRRA010017326">
    <property type="protein sequence ID" value="KAK5200596.1"/>
    <property type="molecule type" value="Genomic_DNA"/>
</dbReference>
<name>A0ABR0LM99_9PEZI</name>